<dbReference type="PROSITE" id="PS00216">
    <property type="entry name" value="SUGAR_TRANSPORT_1"/>
    <property type="match status" value="1"/>
</dbReference>
<feature type="transmembrane region" description="Helical" evidence="5">
    <location>
        <begin position="321"/>
        <end position="342"/>
    </location>
</feature>
<keyword evidence="8" id="KW-1185">Reference proteome</keyword>
<dbReference type="OrthoDB" id="3690818at2"/>
<gene>
    <name evidence="7" type="ORF">AOY20_11475</name>
</gene>
<evidence type="ECO:0000259" key="6">
    <source>
        <dbReference type="PROSITE" id="PS50850"/>
    </source>
</evidence>
<feature type="transmembrane region" description="Helical" evidence="5">
    <location>
        <begin position="362"/>
        <end position="379"/>
    </location>
</feature>
<evidence type="ECO:0000313" key="8">
    <source>
        <dbReference type="Proteomes" id="UP000064939"/>
    </source>
</evidence>
<protein>
    <submittedName>
        <fullName evidence="7">MFS transporter</fullName>
    </submittedName>
</protein>
<name>A0A0N9W4N9_9GAMM</name>
<keyword evidence="4 5" id="KW-0472">Membrane</keyword>
<dbReference type="SUPFAM" id="SSF103473">
    <property type="entry name" value="MFS general substrate transporter"/>
    <property type="match status" value="1"/>
</dbReference>
<evidence type="ECO:0000256" key="4">
    <source>
        <dbReference type="ARBA" id="ARBA00023136"/>
    </source>
</evidence>
<dbReference type="AlphaFoldDB" id="A0A0N9W4N9"/>
<accession>A0A0N9W4N9</accession>
<evidence type="ECO:0000256" key="2">
    <source>
        <dbReference type="ARBA" id="ARBA00022692"/>
    </source>
</evidence>
<proteinExistence type="predicted"/>
<dbReference type="PANTHER" id="PTHR23508">
    <property type="entry name" value="CARBOXYLIC ACID TRANSPORTER PROTEIN HOMOLOG"/>
    <property type="match status" value="1"/>
</dbReference>
<comment type="subcellular location">
    <subcellularLocation>
        <location evidence="1">Membrane</location>
        <topology evidence="1">Multi-pass membrane protein</topology>
    </subcellularLocation>
</comment>
<feature type="transmembrane region" description="Helical" evidence="5">
    <location>
        <begin position="107"/>
        <end position="129"/>
    </location>
</feature>
<dbReference type="Pfam" id="PF07690">
    <property type="entry name" value="MFS_1"/>
    <property type="match status" value="1"/>
</dbReference>
<feature type="transmembrane region" description="Helical" evidence="5">
    <location>
        <begin position="385"/>
        <end position="404"/>
    </location>
</feature>
<feature type="transmembrane region" description="Helical" evidence="5">
    <location>
        <begin position="226"/>
        <end position="248"/>
    </location>
</feature>
<dbReference type="GO" id="GO:0046943">
    <property type="term" value="F:carboxylic acid transmembrane transporter activity"/>
    <property type="evidence" value="ECO:0007669"/>
    <property type="project" value="TreeGrafter"/>
</dbReference>
<feature type="transmembrane region" description="Helical" evidence="5">
    <location>
        <begin position="268"/>
        <end position="289"/>
    </location>
</feature>
<feature type="transmembrane region" description="Helical" evidence="5">
    <location>
        <begin position="170"/>
        <end position="190"/>
    </location>
</feature>
<dbReference type="Proteomes" id="UP000064939">
    <property type="component" value="Chromosome"/>
</dbReference>
<dbReference type="InterPro" id="IPR005829">
    <property type="entry name" value="Sugar_transporter_CS"/>
</dbReference>
<evidence type="ECO:0000256" key="1">
    <source>
        <dbReference type="ARBA" id="ARBA00004141"/>
    </source>
</evidence>
<dbReference type="GO" id="GO:0005886">
    <property type="term" value="C:plasma membrane"/>
    <property type="evidence" value="ECO:0007669"/>
    <property type="project" value="TreeGrafter"/>
</dbReference>
<dbReference type="PROSITE" id="PS00217">
    <property type="entry name" value="SUGAR_TRANSPORT_2"/>
    <property type="match status" value="2"/>
</dbReference>
<dbReference type="KEGG" id="aei:AOY20_11475"/>
<evidence type="ECO:0000256" key="5">
    <source>
        <dbReference type="SAM" id="Phobius"/>
    </source>
</evidence>
<keyword evidence="2 5" id="KW-0812">Transmembrane</keyword>
<feature type="transmembrane region" description="Helical" evidence="5">
    <location>
        <begin position="81"/>
        <end position="101"/>
    </location>
</feature>
<dbReference type="PROSITE" id="PS50850">
    <property type="entry name" value="MFS"/>
    <property type="match status" value="1"/>
</dbReference>
<keyword evidence="3 5" id="KW-1133">Transmembrane helix</keyword>
<dbReference type="PANTHER" id="PTHR23508:SF10">
    <property type="entry name" value="CARBOXYLIC ACID TRANSPORTER PROTEIN HOMOLOG"/>
    <property type="match status" value="1"/>
</dbReference>
<sequence length="423" mass="45992">MENTAGSAEGNKKWKLAFILCFLALVVDGADVMMLSLSLKSIKDDFGLTGVEAGMLGSVTILGMGLGGIFGGWCSDKFGRVKAIAASVLLFSVLTALLSFTQNVWQFGILRFISGVGLGTVYIVSAGLISEYVPTKHRTTIIATLQTGWTFGYIVASLMAGAIIPDHGWRLMFLLSGSAIILSFLLYYFVPESESWQAERDRKLLAKKDNPQDSSFGFKLIFKDKAVLKVLLMWISASMLLHLGYNGVNHWMPTYIETEMGLNYKSMTYYMIASYSAMVFGKISAGIISDKFGRRFAFMFGCIATAACLVSIVMFANPTNIIYFLALFGFLYGIPFGVYATFMSESFPTAARGTAMGTAHNMGRIGSATAPILVGAIAASESIGYGFLILGFFYLISILPILFIREKMFDPSAKAGVEPEPAK</sequence>
<feature type="transmembrane region" description="Helical" evidence="5">
    <location>
        <begin position="141"/>
        <end position="164"/>
    </location>
</feature>
<evidence type="ECO:0000256" key="3">
    <source>
        <dbReference type="ARBA" id="ARBA00022989"/>
    </source>
</evidence>
<dbReference type="STRING" id="1324350.AOY20_11475"/>
<reference evidence="7 8" key="1">
    <citation type="journal article" date="2015" name="Int. J. Syst. Evol. Microbiol.">
        <title>Acinetobacter equi sp. nov. isolated from horse faeces.</title>
        <authorList>
            <person name="Poppel M.T."/>
            <person name="Skiebe E."/>
            <person name="Laue M."/>
            <person name="Bergmann H."/>
            <person name="Ebersberger I."/>
            <person name="Garn T."/>
            <person name="Fruth A."/>
            <person name="Baumgardt S."/>
            <person name="Busse H.J."/>
            <person name="Wilharm G."/>
        </authorList>
    </citation>
    <scope>NUCLEOTIDE SEQUENCE [LARGE SCALE GENOMIC DNA]</scope>
    <source>
        <strain evidence="7 8">114</strain>
    </source>
</reference>
<feature type="transmembrane region" description="Helical" evidence="5">
    <location>
        <begin position="296"/>
        <end position="315"/>
    </location>
</feature>
<dbReference type="InterPro" id="IPR036259">
    <property type="entry name" value="MFS_trans_sf"/>
</dbReference>
<organism evidence="7 8">
    <name type="scientific">Acinetobacter equi</name>
    <dbReference type="NCBI Taxonomy" id="1324350"/>
    <lineage>
        <taxon>Bacteria</taxon>
        <taxon>Pseudomonadati</taxon>
        <taxon>Pseudomonadota</taxon>
        <taxon>Gammaproteobacteria</taxon>
        <taxon>Moraxellales</taxon>
        <taxon>Moraxellaceae</taxon>
        <taxon>Acinetobacter</taxon>
    </lineage>
</organism>
<dbReference type="InterPro" id="IPR011701">
    <property type="entry name" value="MFS"/>
</dbReference>
<feature type="transmembrane region" description="Helical" evidence="5">
    <location>
        <begin position="53"/>
        <end position="74"/>
    </location>
</feature>
<dbReference type="EMBL" id="CP012808">
    <property type="protein sequence ID" value="ALH96730.1"/>
    <property type="molecule type" value="Genomic_DNA"/>
</dbReference>
<dbReference type="Gene3D" id="1.20.1250.20">
    <property type="entry name" value="MFS general substrate transporter like domains"/>
    <property type="match status" value="1"/>
</dbReference>
<evidence type="ECO:0000313" key="7">
    <source>
        <dbReference type="EMBL" id="ALH96730.1"/>
    </source>
</evidence>
<feature type="domain" description="Major facilitator superfamily (MFS) profile" evidence="6">
    <location>
        <begin position="17"/>
        <end position="409"/>
    </location>
</feature>
<dbReference type="InterPro" id="IPR020846">
    <property type="entry name" value="MFS_dom"/>
</dbReference>